<dbReference type="GO" id="GO:0106435">
    <property type="term" value="F:carboxylesterase activity"/>
    <property type="evidence" value="ECO:0007669"/>
    <property type="project" value="UniProtKB-EC"/>
</dbReference>
<dbReference type="Gene3D" id="3.40.50.1820">
    <property type="entry name" value="alpha/beta hydrolase"/>
    <property type="match status" value="1"/>
</dbReference>
<evidence type="ECO:0000313" key="4">
    <source>
        <dbReference type="Proteomes" id="UP001180715"/>
    </source>
</evidence>
<evidence type="ECO:0000259" key="2">
    <source>
        <dbReference type="Pfam" id="PF12697"/>
    </source>
</evidence>
<evidence type="ECO:0000256" key="1">
    <source>
        <dbReference type="SAM" id="MobiDB-lite"/>
    </source>
</evidence>
<feature type="domain" description="AB hydrolase-1" evidence="2">
    <location>
        <begin position="4"/>
        <end position="182"/>
    </location>
</feature>
<dbReference type="InterPro" id="IPR029058">
    <property type="entry name" value="AB_hydrolase_fold"/>
</dbReference>
<dbReference type="PIRSF" id="PIRSF017388">
    <property type="entry name" value="Esterase_lipase"/>
    <property type="match status" value="1"/>
</dbReference>
<dbReference type="Proteomes" id="UP001180715">
    <property type="component" value="Unassembled WGS sequence"/>
</dbReference>
<protein>
    <submittedName>
        <fullName evidence="3">Carboxylesterase</fullName>
        <ecNumber evidence="3">3.1.1.1</ecNumber>
    </submittedName>
</protein>
<dbReference type="EC" id="3.1.1.1" evidence="3"/>
<name>A0ABU1YY73_9MICC</name>
<keyword evidence="3" id="KW-0378">Hydrolase</keyword>
<organism evidence="3 4">
    <name type="scientific">Pseudoglutamicibacter albus</name>
    <dbReference type="NCBI Taxonomy" id="98671"/>
    <lineage>
        <taxon>Bacteria</taxon>
        <taxon>Bacillati</taxon>
        <taxon>Actinomycetota</taxon>
        <taxon>Actinomycetes</taxon>
        <taxon>Micrococcales</taxon>
        <taxon>Micrococcaceae</taxon>
        <taxon>Pseudoglutamicibacter</taxon>
    </lineage>
</organism>
<proteinExistence type="predicted"/>
<keyword evidence="4" id="KW-1185">Reference proteome</keyword>
<evidence type="ECO:0000313" key="3">
    <source>
        <dbReference type="EMBL" id="MDR7293297.1"/>
    </source>
</evidence>
<dbReference type="SUPFAM" id="SSF53474">
    <property type="entry name" value="alpha/beta-Hydrolases"/>
    <property type="match status" value="1"/>
</dbReference>
<gene>
    <name evidence="3" type="ORF">J2S67_000565</name>
</gene>
<dbReference type="InterPro" id="IPR012354">
    <property type="entry name" value="Esterase_lipase"/>
</dbReference>
<dbReference type="InterPro" id="IPR000073">
    <property type="entry name" value="AB_hydrolase_1"/>
</dbReference>
<feature type="region of interest" description="Disordered" evidence="1">
    <location>
        <begin position="205"/>
        <end position="226"/>
    </location>
</feature>
<dbReference type="EMBL" id="JAVDXX010000001">
    <property type="protein sequence ID" value="MDR7293297.1"/>
    <property type="molecule type" value="Genomic_DNA"/>
</dbReference>
<sequence length="226" mass="24628">MPLLPGHGTRWQDLESVTVDDWCQAVENAYDALAAECDSVAVGGLSMGGTLTAYLGAVRRPDHLFFVNPAFTYPPMASFAGVMKRFLPTVGSIGGDVHKEGVSETAYEQVPVTAVDQMTRLVARTRRMLPGVDAPITLFRSTVDHIIPDSSVRVFYRGLQSRVRDQVRYVELHNSYHVATLDEDAPLIFSTSRDEVDEIAQRLRASGGKHNSGGKHDAVANTAKGV</sequence>
<dbReference type="Pfam" id="PF12697">
    <property type="entry name" value="Abhydrolase_6"/>
    <property type="match status" value="1"/>
</dbReference>
<reference evidence="3" key="1">
    <citation type="submission" date="2023-07" db="EMBL/GenBank/DDBJ databases">
        <title>Sequencing the genomes of 1000 actinobacteria strains.</title>
        <authorList>
            <person name="Klenk H.-P."/>
        </authorList>
    </citation>
    <scope>NUCLEOTIDE SEQUENCE</scope>
    <source>
        <strain evidence="3">DSM 13068</strain>
    </source>
</reference>
<accession>A0ABU1YY73</accession>
<comment type="caution">
    <text evidence="3">The sequence shown here is derived from an EMBL/GenBank/DDBJ whole genome shotgun (WGS) entry which is preliminary data.</text>
</comment>